<evidence type="ECO:0000313" key="2">
    <source>
        <dbReference type="EMBL" id="KLU81096.1"/>
    </source>
</evidence>
<evidence type="ECO:0000313" key="4">
    <source>
        <dbReference type="Proteomes" id="UP000011715"/>
    </source>
</evidence>
<sequence>MLLSNKPALTGLMERRSAGLLIASAALLFMFLSYLTLYAPDLASAREGKTRMQPPSGQPIVAGEQIGSTKDKEQLIREAASNRTLGFGSIQFLNLPHRHDRFDAVFLQAYLTDIEVSRFPAVKVEDLKDQGLPPTENPKRLNIREKAGSRC</sequence>
<reference evidence="2" key="1">
    <citation type="submission" date="2010-05" db="EMBL/GenBank/DDBJ databases">
        <title>The Genome Sequence of Magnaporthe poae strain ATCC 64411.</title>
        <authorList>
            <consortium name="The Broad Institute Genome Sequencing Platform"/>
            <consortium name="Broad Institute Genome Sequencing Center for Infectious Disease"/>
            <person name="Ma L.-J."/>
            <person name="Dead R."/>
            <person name="Young S."/>
            <person name="Zeng Q."/>
            <person name="Koehrsen M."/>
            <person name="Alvarado L."/>
            <person name="Berlin A."/>
            <person name="Chapman S.B."/>
            <person name="Chen Z."/>
            <person name="Freedman E."/>
            <person name="Gellesch M."/>
            <person name="Goldberg J."/>
            <person name="Griggs A."/>
            <person name="Gujja S."/>
            <person name="Heilman E.R."/>
            <person name="Heiman D."/>
            <person name="Hepburn T."/>
            <person name="Howarth C."/>
            <person name="Jen D."/>
            <person name="Larson L."/>
            <person name="Mehta T."/>
            <person name="Neiman D."/>
            <person name="Pearson M."/>
            <person name="Roberts A."/>
            <person name="Saif S."/>
            <person name="Shea T."/>
            <person name="Shenoy N."/>
            <person name="Sisk P."/>
            <person name="Stolte C."/>
            <person name="Sykes S."/>
            <person name="Walk T."/>
            <person name="White J."/>
            <person name="Yandava C."/>
            <person name="Haas B."/>
            <person name="Nusbaum C."/>
            <person name="Birren B."/>
        </authorList>
    </citation>
    <scope>NUCLEOTIDE SEQUENCE</scope>
    <source>
        <strain evidence="2">ATCC 64411</strain>
    </source>
</reference>
<feature type="region of interest" description="Disordered" evidence="1">
    <location>
        <begin position="48"/>
        <end position="70"/>
    </location>
</feature>
<dbReference type="EMBL" id="GL876966">
    <property type="protein sequence ID" value="KLU81096.1"/>
    <property type="molecule type" value="Genomic_DNA"/>
</dbReference>
<reference evidence="3" key="4">
    <citation type="journal article" date="2015" name="G3 (Bethesda)">
        <title>Genome sequences of three phytopathogenic species of the Magnaporthaceae family of fungi.</title>
        <authorList>
            <person name="Okagaki L.H."/>
            <person name="Nunes C.C."/>
            <person name="Sailsbery J."/>
            <person name="Clay B."/>
            <person name="Brown D."/>
            <person name="John T."/>
            <person name="Oh Y."/>
            <person name="Young N."/>
            <person name="Fitzgerald M."/>
            <person name="Haas B.J."/>
            <person name="Zeng Q."/>
            <person name="Young S."/>
            <person name="Adiconis X."/>
            <person name="Fan L."/>
            <person name="Levin J.Z."/>
            <person name="Mitchell T.K."/>
            <person name="Okubara P.A."/>
            <person name="Farman M.L."/>
            <person name="Kohn L.M."/>
            <person name="Birren B."/>
            <person name="Ma L.-J."/>
            <person name="Dean R.A."/>
        </authorList>
    </citation>
    <scope>NUCLEOTIDE SEQUENCE</scope>
    <source>
        <strain evidence="3">ATCC 64411 / 73-15</strain>
    </source>
</reference>
<reference evidence="2" key="3">
    <citation type="submission" date="2011-03" db="EMBL/GenBank/DDBJ databases">
        <title>Annotation of Magnaporthe poae ATCC 64411.</title>
        <authorList>
            <person name="Ma L.-J."/>
            <person name="Dead R."/>
            <person name="Young S.K."/>
            <person name="Zeng Q."/>
            <person name="Gargeya S."/>
            <person name="Fitzgerald M."/>
            <person name="Haas B."/>
            <person name="Abouelleil A."/>
            <person name="Alvarado L."/>
            <person name="Arachchi H.M."/>
            <person name="Berlin A."/>
            <person name="Brown A."/>
            <person name="Chapman S.B."/>
            <person name="Chen Z."/>
            <person name="Dunbar C."/>
            <person name="Freedman E."/>
            <person name="Gearin G."/>
            <person name="Gellesch M."/>
            <person name="Goldberg J."/>
            <person name="Griggs A."/>
            <person name="Gujja S."/>
            <person name="Heiman D."/>
            <person name="Howarth C."/>
            <person name="Larson L."/>
            <person name="Lui A."/>
            <person name="MacDonald P.J.P."/>
            <person name="Mehta T."/>
            <person name="Montmayeur A."/>
            <person name="Murphy C."/>
            <person name="Neiman D."/>
            <person name="Pearson M."/>
            <person name="Priest M."/>
            <person name="Roberts A."/>
            <person name="Saif S."/>
            <person name="Shea T."/>
            <person name="Shenoy N."/>
            <person name="Sisk P."/>
            <person name="Stolte C."/>
            <person name="Sykes S."/>
            <person name="Yandava C."/>
            <person name="Wortman J."/>
            <person name="Nusbaum C."/>
            <person name="Birren B."/>
        </authorList>
    </citation>
    <scope>NUCLEOTIDE SEQUENCE</scope>
    <source>
        <strain evidence="2">ATCC 64411</strain>
    </source>
</reference>
<gene>
    <name evidence="2" type="ORF">MAPG_00191</name>
</gene>
<reference evidence="3" key="5">
    <citation type="submission" date="2015-06" db="UniProtKB">
        <authorList>
            <consortium name="EnsemblFungi"/>
        </authorList>
    </citation>
    <scope>IDENTIFICATION</scope>
    <source>
        <strain evidence="3">ATCC 64411</strain>
    </source>
</reference>
<feature type="region of interest" description="Disordered" evidence="1">
    <location>
        <begin position="129"/>
        <end position="151"/>
    </location>
</feature>
<dbReference type="OrthoDB" id="47375at2759"/>
<protein>
    <submittedName>
        <fullName evidence="2 3">Uncharacterized protein</fullName>
    </submittedName>
</protein>
<dbReference type="VEuPathDB" id="FungiDB:MAPG_00191"/>
<evidence type="ECO:0000313" key="3">
    <source>
        <dbReference type="EnsemblFungi" id="MAPG_00191T0"/>
    </source>
</evidence>
<evidence type="ECO:0000256" key="1">
    <source>
        <dbReference type="SAM" id="MobiDB-lite"/>
    </source>
</evidence>
<organism evidence="3 4">
    <name type="scientific">Magnaporthiopsis poae (strain ATCC 64411 / 73-15)</name>
    <name type="common">Kentucky bluegrass fungus</name>
    <name type="synonym">Magnaporthe poae</name>
    <dbReference type="NCBI Taxonomy" id="644358"/>
    <lineage>
        <taxon>Eukaryota</taxon>
        <taxon>Fungi</taxon>
        <taxon>Dikarya</taxon>
        <taxon>Ascomycota</taxon>
        <taxon>Pezizomycotina</taxon>
        <taxon>Sordariomycetes</taxon>
        <taxon>Sordariomycetidae</taxon>
        <taxon>Magnaporthales</taxon>
        <taxon>Magnaporthaceae</taxon>
        <taxon>Magnaporthiopsis</taxon>
    </lineage>
</organism>
<dbReference type="EnsemblFungi" id="MAPG_00191T0">
    <property type="protein sequence ID" value="MAPG_00191T0"/>
    <property type="gene ID" value="MAPG_00191"/>
</dbReference>
<keyword evidence="4" id="KW-1185">Reference proteome</keyword>
<dbReference type="AlphaFoldDB" id="A0A0C4DKC3"/>
<reference evidence="4" key="2">
    <citation type="submission" date="2010-05" db="EMBL/GenBank/DDBJ databases">
        <title>The genome sequence of Magnaporthe poae strain ATCC 64411.</title>
        <authorList>
            <person name="Ma L.-J."/>
            <person name="Dead R."/>
            <person name="Young S."/>
            <person name="Zeng Q."/>
            <person name="Koehrsen M."/>
            <person name="Alvarado L."/>
            <person name="Berlin A."/>
            <person name="Chapman S.B."/>
            <person name="Chen Z."/>
            <person name="Freedman E."/>
            <person name="Gellesch M."/>
            <person name="Goldberg J."/>
            <person name="Griggs A."/>
            <person name="Gujja S."/>
            <person name="Heilman E.R."/>
            <person name="Heiman D."/>
            <person name="Hepburn T."/>
            <person name="Howarth C."/>
            <person name="Jen D."/>
            <person name="Larson L."/>
            <person name="Mehta T."/>
            <person name="Neiman D."/>
            <person name="Pearson M."/>
            <person name="Roberts A."/>
            <person name="Saif S."/>
            <person name="Shea T."/>
            <person name="Shenoy N."/>
            <person name="Sisk P."/>
            <person name="Stolte C."/>
            <person name="Sykes S."/>
            <person name="Walk T."/>
            <person name="White J."/>
            <person name="Yandava C."/>
            <person name="Haas B."/>
            <person name="Nusbaum C."/>
            <person name="Birren B."/>
        </authorList>
    </citation>
    <scope>NUCLEOTIDE SEQUENCE [LARGE SCALE GENOMIC DNA]</scope>
    <source>
        <strain evidence="4">ATCC 64411 / 73-15</strain>
    </source>
</reference>
<dbReference type="STRING" id="644358.A0A0C4DKC3"/>
<dbReference type="Proteomes" id="UP000011715">
    <property type="component" value="Unassembled WGS sequence"/>
</dbReference>
<name>A0A0C4DKC3_MAGP6</name>
<proteinExistence type="predicted"/>
<dbReference type="EMBL" id="ADBL01000039">
    <property type="status" value="NOT_ANNOTATED_CDS"/>
    <property type="molecule type" value="Genomic_DNA"/>
</dbReference>
<feature type="compositionally biased region" description="Basic and acidic residues" evidence="1">
    <location>
        <begin position="137"/>
        <end position="151"/>
    </location>
</feature>
<accession>A0A0C4DKC3</accession>